<feature type="region of interest" description="Disordered" evidence="10">
    <location>
        <begin position="471"/>
        <end position="592"/>
    </location>
</feature>
<dbReference type="Proteomes" id="UP001197093">
    <property type="component" value="Unassembled WGS sequence"/>
</dbReference>
<dbReference type="InterPro" id="IPR015797">
    <property type="entry name" value="NUDIX_hydrolase-like_dom_sf"/>
</dbReference>
<dbReference type="GO" id="GO:0000184">
    <property type="term" value="P:nuclear-transcribed mRNA catabolic process, nonsense-mediated decay"/>
    <property type="evidence" value="ECO:0007669"/>
    <property type="project" value="InterPro"/>
</dbReference>
<dbReference type="CDD" id="cd05233">
    <property type="entry name" value="SDR_c"/>
    <property type="match status" value="1"/>
</dbReference>
<feature type="compositionally biased region" description="Pro residues" evidence="10">
    <location>
        <begin position="392"/>
        <end position="403"/>
    </location>
</feature>
<feature type="compositionally biased region" description="Basic and acidic residues" evidence="10">
    <location>
        <begin position="852"/>
        <end position="862"/>
    </location>
</feature>
<accession>A0AAD4EZ98</accession>
<evidence type="ECO:0000256" key="7">
    <source>
        <dbReference type="ARBA" id="ARBA00022857"/>
    </source>
</evidence>
<evidence type="ECO:0000256" key="4">
    <source>
        <dbReference type="ARBA" id="ARBA00022490"/>
    </source>
</evidence>
<feature type="region of interest" description="Disordered" evidence="10">
    <location>
        <begin position="613"/>
        <end position="686"/>
    </location>
</feature>
<feature type="compositionally biased region" description="Basic and acidic residues" evidence="10">
    <location>
        <begin position="766"/>
        <end position="781"/>
    </location>
</feature>
<feature type="compositionally biased region" description="Polar residues" evidence="10">
    <location>
        <begin position="839"/>
        <end position="849"/>
    </location>
</feature>
<evidence type="ECO:0000256" key="9">
    <source>
        <dbReference type="ARBA" id="ARBA00023211"/>
    </source>
</evidence>
<dbReference type="EMBL" id="JAHCVI010000001">
    <property type="protein sequence ID" value="KAG7290249.1"/>
    <property type="molecule type" value="Genomic_DNA"/>
</dbReference>
<dbReference type="InterPro" id="IPR002347">
    <property type="entry name" value="SDR_fam"/>
</dbReference>
<dbReference type="Gene3D" id="1.10.10.1050">
    <property type="entry name" value="Dcp2, box A domain"/>
    <property type="match status" value="1"/>
</dbReference>
<name>A0AAD4EZ98_9PEZI</name>
<dbReference type="FunFam" id="1.10.10.1050:FF:000003">
    <property type="entry name" value="Decapping enzyme Dcp2, putative"/>
    <property type="match status" value="1"/>
</dbReference>
<dbReference type="PRINTS" id="PR00080">
    <property type="entry name" value="SDRFAMILY"/>
</dbReference>
<dbReference type="PROSITE" id="PS00893">
    <property type="entry name" value="NUDIX_BOX"/>
    <property type="match status" value="1"/>
</dbReference>
<dbReference type="PANTHER" id="PTHR23114:SF17">
    <property type="entry name" value="M7GPPPN-MRNA HYDROLASE"/>
    <property type="match status" value="1"/>
</dbReference>
<dbReference type="InterPro" id="IPR044099">
    <property type="entry name" value="Dcp2_NUDIX"/>
</dbReference>
<feature type="compositionally biased region" description="Low complexity" evidence="10">
    <location>
        <begin position="342"/>
        <end position="359"/>
    </location>
</feature>
<dbReference type="Pfam" id="PF05026">
    <property type="entry name" value="DCP2"/>
    <property type="match status" value="1"/>
</dbReference>
<dbReference type="InterPro" id="IPR007722">
    <property type="entry name" value="DCP2_BoxA"/>
</dbReference>
<feature type="compositionally biased region" description="Basic and acidic residues" evidence="10">
    <location>
        <begin position="822"/>
        <end position="832"/>
    </location>
</feature>
<evidence type="ECO:0000256" key="10">
    <source>
        <dbReference type="SAM" id="MobiDB-lite"/>
    </source>
</evidence>
<dbReference type="GO" id="GO:0003723">
    <property type="term" value="F:RNA binding"/>
    <property type="evidence" value="ECO:0007669"/>
    <property type="project" value="UniProtKB-KW"/>
</dbReference>
<keyword evidence="8" id="KW-0694">RNA-binding</keyword>
<dbReference type="PROSITE" id="PS51462">
    <property type="entry name" value="NUDIX"/>
    <property type="match status" value="1"/>
</dbReference>
<dbReference type="InterPro" id="IPR000086">
    <property type="entry name" value="NUDIX_hydrolase_dom"/>
</dbReference>
<feature type="compositionally biased region" description="Low complexity" evidence="10">
    <location>
        <begin position="496"/>
        <end position="511"/>
    </location>
</feature>
<evidence type="ECO:0000259" key="11">
    <source>
        <dbReference type="PROSITE" id="PS51462"/>
    </source>
</evidence>
<keyword evidence="5" id="KW-0479">Metal-binding</keyword>
<evidence type="ECO:0000256" key="6">
    <source>
        <dbReference type="ARBA" id="ARBA00022801"/>
    </source>
</evidence>
<dbReference type="Pfam" id="PF00106">
    <property type="entry name" value="adh_short"/>
    <property type="match status" value="1"/>
</dbReference>
<dbReference type="SMART" id="SM01125">
    <property type="entry name" value="DCP2"/>
    <property type="match status" value="1"/>
</dbReference>
<keyword evidence="6" id="KW-0378">Hydrolase</keyword>
<dbReference type="InterPro" id="IPR020084">
    <property type="entry name" value="NUDIX_hydrolase_CS"/>
</dbReference>
<feature type="domain" description="Nudix hydrolase" evidence="11">
    <location>
        <begin position="95"/>
        <end position="231"/>
    </location>
</feature>
<dbReference type="PRINTS" id="PR00081">
    <property type="entry name" value="GDHRDH"/>
</dbReference>
<dbReference type="AlphaFoldDB" id="A0AAD4EZ98"/>
<feature type="compositionally biased region" description="Basic and acidic residues" evidence="10">
    <location>
        <begin position="634"/>
        <end position="645"/>
    </location>
</feature>
<dbReference type="GO" id="GO:0140933">
    <property type="term" value="F:5'-(N(7)-methylguanosine 5'-triphospho)-[mRNA] hydrolase activity"/>
    <property type="evidence" value="ECO:0007669"/>
    <property type="project" value="InterPro"/>
</dbReference>
<feature type="region of interest" description="Disordered" evidence="10">
    <location>
        <begin position="341"/>
        <end position="419"/>
    </location>
</feature>
<dbReference type="CDD" id="cd03672">
    <property type="entry name" value="NUDIX_Dcp2p_Nudt20"/>
    <property type="match status" value="1"/>
</dbReference>
<feature type="region of interest" description="Disordered" evidence="10">
    <location>
        <begin position="719"/>
        <end position="915"/>
    </location>
</feature>
<comment type="cofactor">
    <cofactor evidence="1">
        <name>Mn(2+)</name>
        <dbReference type="ChEBI" id="CHEBI:29035"/>
    </cofactor>
</comment>
<evidence type="ECO:0000313" key="13">
    <source>
        <dbReference type="Proteomes" id="UP001197093"/>
    </source>
</evidence>
<dbReference type="Gene3D" id="3.40.50.720">
    <property type="entry name" value="NAD(P)-binding Rossmann-like Domain"/>
    <property type="match status" value="1"/>
</dbReference>
<dbReference type="SUPFAM" id="SSF51735">
    <property type="entry name" value="NAD(P)-binding Rossmann-fold domains"/>
    <property type="match status" value="1"/>
</dbReference>
<dbReference type="FunFam" id="3.90.79.10:FF:000003">
    <property type="entry name" value="M7GpppN-mRNA hydrolase isoform 2"/>
    <property type="match status" value="1"/>
</dbReference>
<keyword evidence="9" id="KW-0464">Manganese</keyword>
<comment type="caution">
    <text evidence="12">The sequence shown here is derived from an EMBL/GenBank/DDBJ whole genome shotgun (WGS) entry which is preliminary data.</text>
</comment>
<feature type="compositionally biased region" description="Polar residues" evidence="10">
    <location>
        <begin position="805"/>
        <end position="818"/>
    </location>
</feature>
<evidence type="ECO:0000256" key="1">
    <source>
        <dbReference type="ARBA" id="ARBA00001936"/>
    </source>
</evidence>
<dbReference type="SUPFAM" id="SSF140586">
    <property type="entry name" value="Dcp2 domain-like"/>
    <property type="match status" value="1"/>
</dbReference>
<reference evidence="12" key="1">
    <citation type="submission" date="2023-02" db="EMBL/GenBank/DDBJ databases">
        <authorList>
            <person name="Palmer J.M."/>
        </authorList>
    </citation>
    <scope>NUCLEOTIDE SEQUENCE</scope>
    <source>
        <strain evidence="12">FW57</strain>
    </source>
</reference>
<sequence length="1177" mass="128037">MAENKMQLEDWLDDLCVRFIIHLPKEDLSSVARICFQVEEAQWFYEDFIRPLDPTLPSMSLRSFCLRIFQHCPLLAPFSAENHMRAFDEFMQYKTRVPVRGAILLNEAMDSTVLVKGWKKGANWSFPRGKINKDEDDLDCAVREVYEETGFDIKQAGLVPKEDDVKYIQISMREQQIRLYVFRNIPMDTVFEPKTRKEISKVEWYKLSELPAFRKKGSNSHDDAAAASNANKFYMVAPFLVPLKKWVIQQKKKDGVRTASNSHLAVQVPVDEPLTEDDIGAQTEPVAAPSNNTPAIETLEGATRELQRLLNVQQQPTQGLQMSPSAAGAGKGEALMALLQKGTGAPSQQGSQQAQYHGGHVPHTPLDLTYTTAPEPHTPHHHHPTQRLPVPNYQPPPNFPIPPSSIQHPSSGYPGQPRAPVQVLPLPHVYGRNAFMNPAQAHRQEPVLLHPQPLPPQVQQSVLTRGILPTPGLPDTTRHGGPYTQQGGPHGPQTIPHSQPGVPHVPPGVSHTQQGGPNPFAAQRNDTYGPQQQVGKPAPLTGHAMSLLNAFKNGPQDTQNKPRGNTPQDSAPLQASHQHQYQSAPWANVPTSQAQNPAAQFLPHHMAPAPIRASSHTMQSPEGPPGPKPAQPSESHRTALLDMFKRSGPRSPLSNEVKMQPTTTQHSPGFVRRDEPSSPAYKAPSAAEAVASASEANGAPVRMNPEVNLPYRAVQILSRPKQAEPAKPQDQAAVQAQMQRLQRRLSPLGSSRQEGRNVVRQGLPSPRDRAFSHQMEQEAKRSPQLSYAAAQAASLPYAQQSPSSTHSIPSLPHQQPPSVLQRRKDSNPEQKQKLLSLFSKEQQQGSPTGFSAEDKGKSKEPAAFDQTGPGTPRSRVASFTSTAGNEPAVGSTPTSRRGSQTPISPADHSLYHPPSQVDPLGFGKVAVVTGCASGIGLAVTQLLLAHQFQVCGLDVSEFDYNLLRQADHGRFHFHRGDLTEKGVCEEGVRICQAAFGVDVLVNVAGVMDNFSSADGVSDEVWERVMAVNLTVPVKMMRAVLPHMKERRDGVIVNVASTAGASGAVAGVAYTASKHGLIGATKNVAWRFRNDGIRCNAVLPGAIDSSIGKTIASGHNGLWDSEGYAQVEPVHALQAQPSEAAPTITALEVARTIIFLISDQARTINGVGLPVDKAWGVV</sequence>
<comment type="similarity">
    <text evidence="3">Belongs to the Nudix hydrolase family. DCP2 subfamily.</text>
</comment>
<feature type="compositionally biased region" description="Polar residues" evidence="10">
    <location>
        <begin position="524"/>
        <end position="534"/>
    </location>
</feature>
<feature type="compositionally biased region" description="Low complexity" evidence="10">
    <location>
        <begin position="782"/>
        <end position="804"/>
    </location>
</feature>
<dbReference type="Gene3D" id="3.90.79.10">
    <property type="entry name" value="Nucleoside Triphosphate Pyrophosphohydrolase"/>
    <property type="match status" value="1"/>
</dbReference>
<proteinExistence type="inferred from homology"/>
<evidence type="ECO:0000256" key="2">
    <source>
        <dbReference type="ARBA" id="ARBA00004496"/>
    </source>
</evidence>
<feature type="compositionally biased region" description="Low complexity" evidence="10">
    <location>
        <begin position="677"/>
        <end position="686"/>
    </location>
</feature>
<keyword evidence="13" id="KW-1185">Reference proteome</keyword>
<evidence type="ECO:0000256" key="8">
    <source>
        <dbReference type="ARBA" id="ARBA00022884"/>
    </source>
</evidence>
<dbReference type="GO" id="GO:0000932">
    <property type="term" value="C:P-body"/>
    <property type="evidence" value="ECO:0007669"/>
    <property type="project" value="TreeGrafter"/>
</dbReference>
<feature type="compositionally biased region" description="Polar residues" evidence="10">
    <location>
        <begin position="555"/>
        <end position="592"/>
    </location>
</feature>
<evidence type="ECO:0000256" key="5">
    <source>
        <dbReference type="ARBA" id="ARBA00022723"/>
    </source>
</evidence>
<evidence type="ECO:0000256" key="3">
    <source>
        <dbReference type="ARBA" id="ARBA00005279"/>
    </source>
</evidence>
<keyword evidence="7" id="KW-0521">NADP</keyword>
<comment type="subcellular location">
    <subcellularLocation>
        <location evidence="2">Cytoplasm</location>
    </subcellularLocation>
</comment>
<dbReference type="SUPFAM" id="SSF55811">
    <property type="entry name" value="Nudix"/>
    <property type="match status" value="1"/>
</dbReference>
<dbReference type="PANTHER" id="PTHR23114">
    <property type="entry name" value="M7GPPPN-MRNA HYDROLASE"/>
    <property type="match status" value="1"/>
</dbReference>
<dbReference type="GO" id="GO:0000290">
    <property type="term" value="P:deadenylation-dependent decapping of nuclear-transcribed mRNA"/>
    <property type="evidence" value="ECO:0007669"/>
    <property type="project" value="InterPro"/>
</dbReference>
<dbReference type="GO" id="GO:0030145">
    <property type="term" value="F:manganese ion binding"/>
    <property type="evidence" value="ECO:0007669"/>
    <property type="project" value="InterPro"/>
</dbReference>
<feature type="compositionally biased region" description="Polar residues" evidence="10">
    <location>
        <begin position="891"/>
        <end position="903"/>
    </location>
</feature>
<keyword evidence="4" id="KW-0963">Cytoplasm</keyword>
<gene>
    <name evidence="12" type="ORF">NEMBOFW57_000247</name>
</gene>
<dbReference type="InterPro" id="IPR036189">
    <property type="entry name" value="DCP2_BoxA_sf"/>
</dbReference>
<evidence type="ECO:0000313" key="12">
    <source>
        <dbReference type="EMBL" id="KAG7290249.1"/>
    </source>
</evidence>
<organism evidence="12 13">
    <name type="scientific">Staphylotrichum longicolle</name>
    <dbReference type="NCBI Taxonomy" id="669026"/>
    <lineage>
        <taxon>Eukaryota</taxon>
        <taxon>Fungi</taxon>
        <taxon>Dikarya</taxon>
        <taxon>Ascomycota</taxon>
        <taxon>Pezizomycotina</taxon>
        <taxon>Sordariomycetes</taxon>
        <taxon>Sordariomycetidae</taxon>
        <taxon>Sordariales</taxon>
        <taxon>Chaetomiaceae</taxon>
        <taxon>Staphylotrichum</taxon>
    </lineage>
</organism>
<dbReference type="Pfam" id="PF00293">
    <property type="entry name" value="NUDIX"/>
    <property type="match status" value="1"/>
</dbReference>
<dbReference type="InterPro" id="IPR036291">
    <property type="entry name" value="NAD(P)-bd_dom_sf"/>
</dbReference>
<dbReference type="FunFam" id="3.40.50.720:FF:000084">
    <property type="entry name" value="Short-chain dehydrogenase reductase"/>
    <property type="match status" value="1"/>
</dbReference>
<protein>
    <recommendedName>
        <fullName evidence="11">Nudix hydrolase domain-containing protein</fullName>
    </recommendedName>
</protein>